<evidence type="ECO:0000313" key="1">
    <source>
        <dbReference type="EMBL" id="EKM32334.1"/>
    </source>
</evidence>
<feature type="non-terminal residue" evidence="1">
    <location>
        <position position="1"/>
    </location>
</feature>
<proteinExistence type="predicted"/>
<reference evidence="1 2" key="1">
    <citation type="submission" date="2012-10" db="EMBL/GenBank/DDBJ databases">
        <title>Genome sequence of Vibrio Cholerae HENC-02.</title>
        <authorList>
            <person name="Eppinger M."/>
            <person name="Hasan N.A."/>
            <person name="Sengamalay N."/>
            <person name="Hine E."/>
            <person name="Su Q."/>
            <person name="Daugherty S.C."/>
            <person name="Young S."/>
            <person name="Sadzewicz L."/>
            <person name="Tallon L."/>
            <person name="Cebula T.A."/>
            <person name="Ravel J."/>
            <person name="Colwell R.R."/>
        </authorList>
    </citation>
    <scope>NUCLEOTIDE SEQUENCE [LARGE SCALE GENOMIC DNA]</scope>
    <source>
        <strain evidence="1 2">HENC-02</strain>
    </source>
</reference>
<protein>
    <submittedName>
        <fullName evidence="1">Uncharacterized protein</fullName>
    </submittedName>
</protein>
<organism evidence="1 2">
    <name type="scientific">Vibrio harveyi</name>
    <name type="common">Beneckea harveyi</name>
    <dbReference type="NCBI Taxonomy" id="669"/>
    <lineage>
        <taxon>Bacteria</taxon>
        <taxon>Pseudomonadati</taxon>
        <taxon>Pseudomonadota</taxon>
        <taxon>Gammaproteobacteria</taxon>
        <taxon>Vibrionales</taxon>
        <taxon>Vibrionaceae</taxon>
        <taxon>Vibrio</taxon>
    </lineage>
</organism>
<comment type="caution">
    <text evidence="1">The sequence shown here is derived from an EMBL/GenBank/DDBJ whole genome shotgun (WGS) entry which is preliminary data.</text>
</comment>
<gene>
    <name evidence="1" type="ORF">VCHENC02_2098B</name>
</gene>
<evidence type="ECO:0000313" key="2">
    <source>
        <dbReference type="Proteomes" id="UP000008367"/>
    </source>
</evidence>
<dbReference type="Proteomes" id="UP000008367">
    <property type="component" value="Unassembled WGS sequence"/>
</dbReference>
<accession>A0A454D104</accession>
<name>A0A454D104_VIBHA</name>
<sequence length="10" mass="1161">LTQRQCASRV</sequence>
<dbReference type="EMBL" id="AJSR01000779">
    <property type="protein sequence ID" value="EKM32334.1"/>
    <property type="molecule type" value="Genomic_DNA"/>
</dbReference>